<dbReference type="InterPro" id="IPR000524">
    <property type="entry name" value="Tscrpt_reg_HTH_GntR"/>
</dbReference>
<evidence type="ECO:0000313" key="6">
    <source>
        <dbReference type="Proteomes" id="UP000184226"/>
    </source>
</evidence>
<evidence type="ECO:0000259" key="4">
    <source>
        <dbReference type="PROSITE" id="PS50949"/>
    </source>
</evidence>
<dbReference type="SUPFAM" id="SSF48008">
    <property type="entry name" value="GntR ligand-binding domain-like"/>
    <property type="match status" value="1"/>
</dbReference>
<keyword evidence="2 5" id="KW-0238">DNA-binding</keyword>
<protein>
    <submittedName>
        <fullName evidence="5">DNA-binding transcriptional regulator, GntR family</fullName>
    </submittedName>
</protein>
<dbReference type="PANTHER" id="PTHR43537:SF5">
    <property type="entry name" value="UXU OPERON TRANSCRIPTIONAL REGULATOR"/>
    <property type="match status" value="1"/>
</dbReference>
<dbReference type="GO" id="GO:0003677">
    <property type="term" value="F:DNA binding"/>
    <property type="evidence" value="ECO:0007669"/>
    <property type="project" value="UniProtKB-KW"/>
</dbReference>
<evidence type="ECO:0000256" key="2">
    <source>
        <dbReference type="ARBA" id="ARBA00023125"/>
    </source>
</evidence>
<organism evidence="5 6">
    <name type="scientific">Pollutimonas bauzanensis</name>
    <dbReference type="NCBI Taxonomy" id="658167"/>
    <lineage>
        <taxon>Bacteria</taxon>
        <taxon>Pseudomonadati</taxon>
        <taxon>Pseudomonadota</taxon>
        <taxon>Betaproteobacteria</taxon>
        <taxon>Burkholderiales</taxon>
        <taxon>Alcaligenaceae</taxon>
        <taxon>Pollutimonas</taxon>
    </lineage>
</organism>
<dbReference type="STRING" id="658167.SAMN04488135_10133"/>
<dbReference type="SMART" id="SM00895">
    <property type="entry name" value="FCD"/>
    <property type="match status" value="1"/>
</dbReference>
<dbReference type="InterPro" id="IPR011711">
    <property type="entry name" value="GntR_C"/>
</dbReference>
<proteinExistence type="predicted"/>
<dbReference type="GO" id="GO:0003700">
    <property type="term" value="F:DNA-binding transcription factor activity"/>
    <property type="evidence" value="ECO:0007669"/>
    <property type="project" value="InterPro"/>
</dbReference>
<evidence type="ECO:0000256" key="1">
    <source>
        <dbReference type="ARBA" id="ARBA00023015"/>
    </source>
</evidence>
<dbReference type="InterPro" id="IPR036388">
    <property type="entry name" value="WH-like_DNA-bd_sf"/>
</dbReference>
<name>A0A1M5LSM9_9BURK</name>
<dbReference type="InterPro" id="IPR008920">
    <property type="entry name" value="TF_FadR/GntR_C"/>
</dbReference>
<keyword evidence="3" id="KW-0804">Transcription</keyword>
<keyword evidence="6" id="KW-1185">Reference proteome</keyword>
<feature type="domain" description="HTH gntR-type" evidence="4">
    <location>
        <begin position="54"/>
        <end position="121"/>
    </location>
</feature>
<dbReference type="PROSITE" id="PS50949">
    <property type="entry name" value="HTH_GNTR"/>
    <property type="match status" value="1"/>
</dbReference>
<dbReference type="Pfam" id="PF07729">
    <property type="entry name" value="FCD"/>
    <property type="match status" value="1"/>
</dbReference>
<keyword evidence="1" id="KW-0805">Transcription regulation</keyword>
<dbReference type="SUPFAM" id="SSF46785">
    <property type="entry name" value="Winged helix' DNA-binding domain"/>
    <property type="match status" value="1"/>
</dbReference>
<dbReference type="OrthoDB" id="8640050at2"/>
<gene>
    <name evidence="5" type="ORF">SAMN04488135_10133</name>
</gene>
<sequence length="268" mass="30056">MAGTMLWPAWLLRLTSNLWRVLSESNLMSGEFPENDQFGARAVITPNLEIPPGVPTYAALRDRLRAEILSGRLAAGSRLTTASLVQRFGVSQMPVREALQALEGEGLLEIAPHKGAAVLPLDEARVRNIYDLRGALEALLIRLAVPNLSNRAMAQLAAAHEHMKEEAKKDDPARLFALNHQFHDLIYRHADNPEAYAMYNRYASLLCSLRERYGFGVLRIRDMLAEHEEILGLLRSQDEGRLSSLAERHCQGAKFDLLNLMRGELRPN</sequence>
<dbReference type="Gene3D" id="1.10.10.10">
    <property type="entry name" value="Winged helix-like DNA-binding domain superfamily/Winged helix DNA-binding domain"/>
    <property type="match status" value="1"/>
</dbReference>
<dbReference type="CDD" id="cd07377">
    <property type="entry name" value="WHTH_GntR"/>
    <property type="match status" value="1"/>
</dbReference>
<dbReference type="Gene3D" id="1.20.120.530">
    <property type="entry name" value="GntR ligand-binding domain-like"/>
    <property type="match status" value="1"/>
</dbReference>
<dbReference type="PANTHER" id="PTHR43537">
    <property type="entry name" value="TRANSCRIPTIONAL REGULATOR, GNTR FAMILY"/>
    <property type="match status" value="1"/>
</dbReference>
<dbReference type="Pfam" id="PF00392">
    <property type="entry name" value="GntR"/>
    <property type="match status" value="1"/>
</dbReference>
<reference evidence="5 6" key="1">
    <citation type="submission" date="2016-11" db="EMBL/GenBank/DDBJ databases">
        <authorList>
            <person name="Jaros S."/>
            <person name="Januszkiewicz K."/>
            <person name="Wedrychowicz H."/>
        </authorList>
    </citation>
    <scope>NUCLEOTIDE SEQUENCE [LARGE SCALE GENOMIC DNA]</scope>
    <source>
        <strain evidence="5 6">CGMCC 1.10190</strain>
    </source>
</reference>
<dbReference type="SMART" id="SM00345">
    <property type="entry name" value="HTH_GNTR"/>
    <property type="match status" value="1"/>
</dbReference>
<dbReference type="Proteomes" id="UP000184226">
    <property type="component" value="Unassembled WGS sequence"/>
</dbReference>
<dbReference type="AlphaFoldDB" id="A0A1M5LSM9"/>
<accession>A0A1M5LSM9</accession>
<evidence type="ECO:0000256" key="3">
    <source>
        <dbReference type="ARBA" id="ARBA00023163"/>
    </source>
</evidence>
<dbReference type="EMBL" id="FQXE01000001">
    <property type="protein sequence ID" value="SHG68005.1"/>
    <property type="molecule type" value="Genomic_DNA"/>
</dbReference>
<dbReference type="InterPro" id="IPR036390">
    <property type="entry name" value="WH_DNA-bd_sf"/>
</dbReference>
<evidence type="ECO:0000313" key="5">
    <source>
        <dbReference type="EMBL" id="SHG68005.1"/>
    </source>
</evidence>